<protein>
    <submittedName>
        <fullName evidence="1">Unannotated protein</fullName>
    </submittedName>
</protein>
<dbReference type="GO" id="GO:0047617">
    <property type="term" value="F:fatty acyl-CoA hydrolase activity"/>
    <property type="evidence" value="ECO:0007669"/>
    <property type="project" value="TreeGrafter"/>
</dbReference>
<proteinExistence type="predicted"/>
<dbReference type="EMBL" id="CAEZWI010000018">
    <property type="protein sequence ID" value="CAB4647010.1"/>
    <property type="molecule type" value="Genomic_DNA"/>
</dbReference>
<sequence>MAALTIPVHLRWGDMDIFKHINNVAYVGYLEDARVSLLAQAGFAPDLDGFGQLVVRHEIDYVKPLVFQPEPIEMTVWIESMGNSSYVIAYSMHDGDIEYLRAKTTMVCMDLERGRPGRIPAELRETYTRLMRS</sequence>
<dbReference type="InterPro" id="IPR029069">
    <property type="entry name" value="HotDog_dom_sf"/>
</dbReference>
<dbReference type="PANTHER" id="PTHR31793:SF24">
    <property type="entry name" value="LONG-CHAIN ACYL-COA THIOESTERASE FADM"/>
    <property type="match status" value="1"/>
</dbReference>
<dbReference type="Gene3D" id="3.10.129.10">
    <property type="entry name" value="Hotdog Thioesterase"/>
    <property type="match status" value="1"/>
</dbReference>
<evidence type="ECO:0000313" key="1">
    <source>
        <dbReference type="EMBL" id="CAB4647010.1"/>
    </source>
</evidence>
<reference evidence="1" key="1">
    <citation type="submission" date="2020-05" db="EMBL/GenBank/DDBJ databases">
        <authorList>
            <person name="Chiriac C."/>
            <person name="Salcher M."/>
            <person name="Ghai R."/>
            <person name="Kavagutti S V."/>
        </authorList>
    </citation>
    <scope>NUCLEOTIDE SEQUENCE</scope>
</reference>
<dbReference type="SUPFAM" id="SSF54637">
    <property type="entry name" value="Thioesterase/thiol ester dehydrase-isomerase"/>
    <property type="match status" value="1"/>
</dbReference>
<dbReference type="CDD" id="cd00586">
    <property type="entry name" value="4HBT"/>
    <property type="match status" value="1"/>
</dbReference>
<name>A0A6J6KB57_9ZZZZ</name>
<dbReference type="AlphaFoldDB" id="A0A6J6KB57"/>
<organism evidence="1">
    <name type="scientific">freshwater metagenome</name>
    <dbReference type="NCBI Taxonomy" id="449393"/>
    <lineage>
        <taxon>unclassified sequences</taxon>
        <taxon>metagenomes</taxon>
        <taxon>ecological metagenomes</taxon>
    </lineage>
</organism>
<accession>A0A6J6KB57</accession>
<dbReference type="Pfam" id="PF13279">
    <property type="entry name" value="4HBT_2"/>
    <property type="match status" value="1"/>
</dbReference>
<dbReference type="PANTHER" id="PTHR31793">
    <property type="entry name" value="4-HYDROXYBENZOYL-COA THIOESTERASE FAMILY MEMBER"/>
    <property type="match status" value="1"/>
</dbReference>
<dbReference type="InterPro" id="IPR050563">
    <property type="entry name" value="4-hydroxybenzoyl-CoA_TE"/>
</dbReference>
<gene>
    <name evidence="1" type="ORF">UFOPK2237_00280</name>
</gene>